<reference evidence="4" key="1">
    <citation type="journal article" date="2019" name="Int. J. Syst. Evol. Microbiol.">
        <title>The Global Catalogue of Microorganisms (GCM) 10K type strain sequencing project: providing services to taxonomists for standard genome sequencing and annotation.</title>
        <authorList>
            <consortium name="The Broad Institute Genomics Platform"/>
            <consortium name="The Broad Institute Genome Sequencing Center for Infectious Disease"/>
            <person name="Wu L."/>
            <person name="Ma J."/>
        </authorList>
    </citation>
    <scope>NUCLEOTIDE SEQUENCE [LARGE SCALE GENOMIC DNA]</scope>
    <source>
        <strain evidence="4">CCUG 60214</strain>
    </source>
</reference>
<dbReference type="Proteomes" id="UP001597168">
    <property type="component" value="Unassembled WGS sequence"/>
</dbReference>
<keyword evidence="4" id="KW-1185">Reference proteome</keyword>
<protein>
    <submittedName>
        <fullName evidence="3">DUF4157 domain-containing protein</fullName>
    </submittedName>
</protein>
<feature type="compositionally biased region" description="Low complexity" evidence="1">
    <location>
        <begin position="610"/>
        <end position="630"/>
    </location>
</feature>
<feature type="region of interest" description="Disordered" evidence="1">
    <location>
        <begin position="1"/>
        <end position="31"/>
    </location>
</feature>
<sequence>MHAHEEQRNDHPAAAKVPRGDAEAASRAHPDLSAALRPDSVIALQRMIGNAALTRLLAGDVAVQRSPVHGVLRSPGRPLDGAVRADMEARLGADFSDVRVHTDRTAHESAEAVGAEAYTSSSHIAFRQGRYDTTSHSGRERLAHELTHVVQQRRGPVAGTTTDDGLTVSDPSDRFEREAERVAARAMAGGTPALAEQPAPTSATDGGTVVARMISTADFLARTKATWSRGNKVVPIDRALAAYHAVPQNDFTARRTALKNLVRACESYLNTSKSQTFGPQVGDVNREAHDELKAVTVPALVQETKQRAAGHQVIYQALIDAEGQTDRVDRLRALLRAQELLLAEIGNGNAATEDDLVFVSSKLMEWQSHVAGSLTAEEQRLVVEDDLGLLARMRVDQAVPQITRDVLTDLLAHRDLVDFRVGTPGTTLAGPDSPGKYTLKNMSNPPLGTTERLGALTHELTHVDAGEAYANTEILLLFQRGATDDQVAQLAVGRKNEIELLRTRLHQFAGLDNSQRRLFEGKLDYTLSKTRLMSYALSFKEKEKIDQATFDRIVHLDTLTKPNSGLLVEYDTVINQLLIYLHRWGVDPAEPLYVETRRIAGQQRGERQAGHAAQAQAAAPAATTQPQSQT</sequence>
<accession>A0ABW3R4N0</accession>
<evidence type="ECO:0000259" key="2">
    <source>
        <dbReference type="Pfam" id="PF13699"/>
    </source>
</evidence>
<dbReference type="InterPro" id="IPR025295">
    <property type="entry name" value="eCIS_core_dom"/>
</dbReference>
<organism evidence="3 4">
    <name type="scientific">Saccharothrix hoggarensis</name>
    <dbReference type="NCBI Taxonomy" id="913853"/>
    <lineage>
        <taxon>Bacteria</taxon>
        <taxon>Bacillati</taxon>
        <taxon>Actinomycetota</taxon>
        <taxon>Actinomycetes</taxon>
        <taxon>Pseudonocardiales</taxon>
        <taxon>Pseudonocardiaceae</taxon>
        <taxon>Saccharothrix</taxon>
    </lineage>
</organism>
<dbReference type="RefSeq" id="WP_380729541.1">
    <property type="nucleotide sequence ID" value="NZ_JBHTLK010000310.1"/>
</dbReference>
<evidence type="ECO:0000256" key="1">
    <source>
        <dbReference type="SAM" id="MobiDB-lite"/>
    </source>
</evidence>
<name>A0ABW3R4N0_9PSEU</name>
<gene>
    <name evidence="3" type="ORF">ACFQ3T_33180</name>
</gene>
<comment type="caution">
    <text evidence="3">The sequence shown here is derived from an EMBL/GenBank/DDBJ whole genome shotgun (WGS) entry which is preliminary data.</text>
</comment>
<evidence type="ECO:0000313" key="4">
    <source>
        <dbReference type="Proteomes" id="UP001597168"/>
    </source>
</evidence>
<dbReference type="EMBL" id="JBHTLK010000310">
    <property type="protein sequence ID" value="MFD1152019.1"/>
    <property type="molecule type" value="Genomic_DNA"/>
</dbReference>
<feature type="domain" description="eCIS core" evidence="2">
    <location>
        <begin position="78"/>
        <end position="155"/>
    </location>
</feature>
<proteinExistence type="predicted"/>
<feature type="compositionally biased region" description="Basic and acidic residues" evidence="1">
    <location>
        <begin position="1"/>
        <end position="30"/>
    </location>
</feature>
<evidence type="ECO:0000313" key="3">
    <source>
        <dbReference type="EMBL" id="MFD1152019.1"/>
    </source>
</evidence>
<dbReference type="Pfam" id="PF13699">
    <property type="entry name" value="eCIS_core"/>
    <property type="match status" value="1"/>
</dbReference>
<feature type="region of interest" description="Disordered" evidence="1">
    <location>
        <begin position="603"/>
        <end position="630"/>
    </location>
</feature>